<organism evidence="5 6">
    <name type="scientific">Erythrobacter litoralis</name>
    <dbReference type="NCBI Taxonomy" id="39960"/>
    <lineage>
        <taxon>Bacteria</taxon>
        <taxon>Pseudomonadati</taxon>
        <taxon>Pseudomonadota</taxon>
        <taxon>Alphaproteobacteria</taxon>
        <taxon>Sphingomonadales</taxon>
        <taxon>Erythrobacteraceae</taxon>
        <taxon>Erythrobacter/Porphyrobacter group</taxon>
        <taxon>Erythrobacter</taxon>
    </lineage>
</organism>
<dbReference type="PATRIC" id="fig|39960.10.peg.200"/>
<dbReference type="InterPro" id="IPR006665">
    <property type="entry name" value="OmpA-like"/>
</dbReference>
<dbReference type="KEGG" id="elq:Ga0102493_111134"/>
<evidence type="ECO:0000313" key="5">
    <source>
        <dbReference type="EMBL" id="KEO90586.1"/>
    </source>
</evidence>
<dbReference type="InterPro" id="IPR050330">
    <property type="entry name" value="Bact_OuterMem_StrucFunc"/>
</dbReference>
<dbReference type="SUPFAM" id="SSF103088">
    <property type="entry name" value="OmpA-like"/>
    <property type="match status" value="1"/>
</dbReference>
<keyword evidence="6" id="KW-1185">Reference proteome</keyword>
<dbReference type="PANTHER" id="PTHR30329:SF21">
    <property type="entry name" value="LIPOPROTEIN YIAD-RELATED"/>
    <property type="match status" value="1"/>
</dbReference>
<dbReference type="GO" id="GO:0016020">
    <property type="term" value="C:membrane"/>
    <property type="evidence" value="ECO:0007669"/>
    <property type="project" value="UniProtKB-UniRule"/>
</dbReference>
<dbReference type="RefSeq" id="WP_051698341.1">
    <property type="nucleotide sequence ID" value="NZ_CP017057.1"/>
</dbReference>
<reference evidence="5 6" key="1">
    <citation type="submission" date="2014-04" db="EMBL/GenBank/DDBJ databases">
        <title>A comprehensive comparison of genomes of Erythrobacter spp. Strains.</title>
        <authorList>
            <person name="Zheng Q."/>
        </authorList>
    </citation>
    <scope>NUCLEOTIDE SEQUENCE [LARGE SCALE GENOMIC DNA]</scope>
    <source>
        <strain evidence="5 6">DSM 8509</strain>
    </source>
</reference>
<dbReference type="EMBL" id="JMIX01000012">
    <property type="protein sequence ID" value="KEO90586.1"/>
    <property type="molecule type" value="Genomic_DNA"/>
</dbReference>
<feature type="region of interest" description="Disordered" evidence="2">
    <location>
        <begin position="111"/>
        <end position="130"/>
    </location>
</feature>
<evidence type="ECO:0000259" key="4">
    <source>
        <dbReference type="PROSITE" id="PS51123"/>
    </source>
</evidence>
<keyword evidence="3" id="KW-0732">Signal</keyword>
<dbReference type="PANTHER" id="PTHR30329">
    <property type="entry name" value="STATOR ELEMENT OF FLAGELLAR MOTOR COMPLEX"/>
    <property type="match status" value="1"/>
</dbReference>
<dbReference type="CDD" id="cd07185">
    <property type="entry name" value="OmpA_C-like"/>
    <property type="match status" value="1"/>
</dbReference>
<sequence>MTISKYLAPLALALGLAACQAQNDESEDSQSGPAAEEPTPTGQPEGGDDPAPVSILRPDIAPPELPEVPLEPLEVTIGFPEASMELDEQAVSKLEGVLESEQLASGATIVLRSHTDSEGSDKGNMRASEKRGGLVRDWLVERGIEPGRIRVIAFGEQNPVAPNALPDGSPNSKGRALNRRVEIAVVPVPEETVPETPSEASAEAEG</sequence>
<feature type="region of interest" description="Disordered" evidence="2">
    <location>
        <begin position="187"/>
        <end position="206"/>
    </location>
</feature>
<dbReference type="PROSITE" id="PS51123">
    <property type="entry name" value="OMPA_2"/>
    <property type="match status" value="1"/>
</dbReference>
<evidence type="ECO:0000256" key="1">
    <source>
        <dbReference type="PROSITE-ProRule" id="PRU00473"/>
    </source>
</evidence>
<dbReference type="AlphaFoldDB" id="A0A074M776"/>
<accession>A0A074M776</accession>
<feature type="compositionally biased region" description="Basic and acidic residues" evidence="2">
    <location>
        <begin position="113"/>
        <end position="130"/>
    </location>
</feature>
<feature type="chain" id="PRO_5001698535" description="OmpA-like domain-containing protein" evidence="3">
    <location>
        <begin position="22"/>
        <end position="206"/>
    </location>
</feature>
<dbReference type="PROSITE" id="PS51257">
    <property type="entry name" value="PROKAR_LIPOPROTEIN"/>
    <property type="match status" value="1"/>
</dbReference>
<keyword evidence="1" id="KW-0472">Membrane</keyword>
<evidence type="ECO:0000313" key="6">
    <source>
        <dbReference type="Proteomes" id="UP000027866"/>
    </source>
</evidence>
<feature type="region of interest" description="Disordered" evidence="2">
    <location>
        <begin position="20"/>
        <end position="68"/>
    </location>
</feature>
<dbReference type="Pfam" id="PF00691">
    <property type="entry name" value="OmpA"/>
    <property type="match status" value="1"/>
</dbReference>
<feature type="domain" description="OmpA-like" evidence="4">
    <location>
        <begin position="66"/>
        <end position="189"/>
    </location>
</feature>
<gene>
    <name evidence="5" type="ORF">EH32_01835</name>
</gene>
<comment type="caution">
    <text evidence="5">The sequence shown here is derived from an EMBL/GenBank/DDBJ whole genome shotgun (WGS) entry which is preliminary data.</text>
</comment>
<dbReference type="Gene3D" id="3.30.1330.60">
    <property type="entry name" value="OmpA-like domain"/>
    <property type="match status" value="1"/>
</dbReference>
<dbReference type="InterPro" id="IPR036737">
    <property type="entry name" value="OmpA-like_sf"/>
</dbReference>
<proteinExistence type="predicted"/>
<evidence type="ECO:0000256" key="3">
    <source>
        <dbReference type="SAM" id="SignalP"/>
    </source>
</evidence>
<dbReference type="Proteomes" id="UP000027866">
    <property type="component" value="Unassembled WGS sequence"/>
</dbReference>
<dbReference type="OrthoDB" id="9814546at2"/>
<evidence type="ECO:0000256" key="2">
    <source>
        <dbReference type="SAM" id="MobiDB-lite"/>
    </source>
</evidence>
<feature type="signal peptide" evidence="3">
    <location>
        <begin position="1"/>
        <end position="21"/>
    </location>
</feature>
<protein>
    <recommendedName>
        <fullName evidence="4">OmpA-like domain-containing protein</fullName>
    </recommendedName>
</protein>
<name>A0A074M776_9SPHN</name>